<accession>A0A3G1B4L4</accession>
<dbReference type="InterPro" id="IPR036866">
    <property type="entry name" value="RibonucZ/Hydroxyglut_hydro"/>
</dbReference>
<sequence>MTKSGIVCQTDGKTVNLDPKSALPNCINFVSHAHSDHLPNGNTGLVLATRETKEIAALRGHAISNHVESLDEFKLYDSGHILGARGVLFDDIFYTGDICTRDRGFLRGATIPKCHTLITECTFGKPEFVFPNLDDTIKRVNELISELYHKGKPIILMGYQLGKAQTISNLFGHWEPLYYHDSVKAMNDLHIKLGIPLKDVMGHTEAESRGLLAKKPWVMVCPLMSENNPLIKQMKSKYDAITIGFTGWAKSNMPFARKSDYSIPLSDHCDYLELLDLVKKSGAQKIYTIHGFVNEFASDLTKLGYDAQPLLENALDEFF</sequence>
<gene>
    <name evidence="4" type="ORF">SU86_000485</name>
</gene>
<dbReference type="RefSeq" id="WP_048189138.1">
    <property type="nucleotide sequence ID" value="NZ_CP011097.1"/>
</dbReference>
<evidence type="ECO:0000313" key="4">
    <source>
        <dbReference type="EMBL" id="AJZ76528.1"/>
    </source>
</evidence>
<evidence type="ECO:0000256" key="2">
    <source>
        <dbReference type="ARBA" id="ARBA00022801"/>
    </source>
</evidence>
<dbReference type="OrthoDB" id="40950at2157"/>
<keyword evidence="3 4" id="KW-0269">Exonuclease</keyword>
<dbReference type="GO" id="GO:0006303">
    <property type="term" value="P:double-strand break repair via nonhomologous end joining"/>
    <property type="evidence" value="ECO:0007669"/>
    <property type="project" value="TreeGrafter"/>
</dbReference>
<proteinExistence type="predicted"/>
<dbReference type="Gene3D" id="3.40.50.10890">
    <property type="match status" value="1"/>
</dbReference>
<keyword evidence="2" id="KW-0378">Hydrolase</keyword>
<reference evidence="4 5" key="1">
    <citation type="journal article" date="2016" name="Sci. Rep.">
        <title>A novel ammonia-oxidizing archaeon from wastewater treatment plant: Its enrichment, physiological and genomic characteristics.</title>
        <authorList>
            <person name="Li Y."/>
            <person name="Ding K."/>
            <person name="Wen X."/>
            <person name="Zhang B."/>
            <person name="Shen B."/>
            <person name="Yang Y."/>
        </authorList>
    </citation>
    <scope>NUCLEOTIDE SEQUENCE [LARGE SCALE GENOMIC DNA]</scope>
    <source>
        <strain evidence="4 5">SAT1</strain>
    </source>
</reference>
<keyword evidence="1" id="KW-0540">Nuclease</keyword>
<dbReference type="PANTHER" id="PTHR23240:SF8">
    <property type="entry name" value="PROTEIN ARTEMIS"/>
    <property type="match status" value="1"/>
</dbReference>
<organism evidence="4 5">
    <name type="scientific">Candidatus Nitrosotenuis cloacae</name>
    <dbReference type="NCBI Taxonomy" id="1603555"/>
    <lineage>
        <taxon>Archaea</taxon>
        <taxon>Nitrososphaerota</taxon>
        <taxon>Candidatus Nitrosotenuis</taxon>
    </lineage>
</organism>
<name>A0A3G1B4L4_9ARCH</name>
<keyword evidence="5" id="KW-1185">Reference proteome</keyword>
<dbReference type="EMBL" id="CP011097">
    <property type="protein sequence ID" value="AJZ76528.1"/>
    <property type="molecule type" value="Genomic_DNA"/>
</dbReference>
<protein>
    <submittedName>
        <fullName evidence="4">Exonuclease</fullName>
    </submittedName>
</protein>
<dbReference type="SUPFAM" id="SSF56281">
    <property type="entry name" value="Metallo-hydrolase/oxidoreductase"/>
    <property type="match status" value="1"/>
</dbReference>
<dbReference type="GO" id="GO:0036297">
    <property type="term" value="P:interstrand cross-link repair"/>
    <property type="evidence" value="ECO:0007669"/>
    <property type="project" value="TreeGrafter"/>
</dbReference>
<dbReference type="GeneID" id="24874853"/>
<dbReference type="GO" id="GO:0035312">
    <property type="term" value="F:5'-3' DNA exonuclease activity"/>
    <property type="evidence" value="ECO:0007669"/>
    <property type="project" value="TreeGrafter"/>
</dbReference>
<evidence type="ECO:0000256" key="1">
    <source>
        <dbReference type="ARBA" id="ARBA00022722"/>
    </source>
</evidence>
<dbReference type="GO" id="GO:0003684">
    <property type="term" value="F:damaged DNA binding"/>
    <property type="evidence" value="ECO:0007669"/>
    <property type="project" value="TreeGrafter"/>
</dbReference>
<evidence type="ECO:0000256" key="3">
    <source>
        <dbReference type="ARBA" id="ARBA00022839"/>
    </source>
</evidence>
<dbReference type="Proteomes" id="UP000266745">
    <property type="component" value="Chromosome"/>
</dbReference>
<dbReference type="Gene3D" id="3.60.15.10">
    <property type="entry name" value="Ribonuclease Z/Hydroxyacylglutathione hydrolase-like"/>
    <property type="match status" value="1"/>
</dbReference>
<evidence type="ECO:0000313" key="5">
    <source>
        <dbReference type="Proteomes" id="UP000266745"/>
    </source>
</evidence>
<dbReference type="KEGG" id="tah:SU86_000485"/>
<dbReference type="STRING" id="1603555.SU86_000485"/>
<dbReference type="PANTHER" id="PTHR23240">
    <property type="entry name" value="DNA CROSS-LINK REPAIR PROTEIN PSO2/SNM1-RELATED"/>
    <property type="match status" value="1"/>
</dbReference>
<dbReference type="AlphaFoldDB" id="A0A3G1B4L4"/>